<evidence type="ECO:0000313" key="4">
    <source>
        <dbReference type="EMBL" id="CAE8639015.1"/>
    </source>
</evidence>
<name>A0A813HLU6_POLGL</name>
<dbReference type="Proteomes" id="UP000654075">
    <property type="component" value="Unassembled WGS sequence"/>
</dbReference>
<feature type="compositionally biased region" description="Basic and acidic residues" evidence="3">
    <location>
        <begin position="993"/>
        <end position="1002"/>
    </location>
</feature>
<dbReference type="InterPro" id="IPR006145">
    <property type="entry name" value="PsdUridine_synth_RsuA/RluA"/>
</dbReference>
<dbReference type="Gene3D" id="3.40.50.300">
    <property type="entry name" value="P-loop containing nucleotide triphosphate hydrolases"/>
    <property type="match status" value="1"/>
</dbReference>
<dbReference type="GO" id="GO:0009982">
    <property type="term" value="F:pseudouridine synthase activity"/>
    <property type="evidence" value="ECO:0007669"/>
    <property type="project" value="InterPro"/>
</dbReference>
<sequence>MASGQLERDYVVLCHGWMRPERREVRAKIHWFGLGRQAASVVSPAGRPSLTWPKVLAHASRPESGEALTLVVIRIATGRQHQIRVHTAHIGHPTVSDKKYAPDETRISDLTWCPRNFLHRYRLAFLALSESSSGKPVEVLEPLPPDLVAALDEVVPRCGAPLLDAFGAEAPKPWDGYVALVTAVGDLEAEAEEEAGNARFKVKFLRSLLSVSLLSVRGVELMGHVSGSPSQRRSEDLAALLWELPEVSLVSAHGRLRAWAGALELLLRLRSGGAETGLITRSAAMSACERAAEWRHALLVFRAMRAQKVEVDATAYNSAVSACEKGGQWGLALEVLREMQQGGLNLEVVACSAAMSATAAGEGVWAAALHLFTQMTSAHHQVVPDVISFSAAASACASDGQWQAALALLEDVKEAGLWEDVVLYGAAIAACSQGFEWQMAVALLQRMQRQSLAPNVVCYGSAISACERCGKWQQAVQLLTAMHWAHLQPDIICLTAAISGCARSGEWQQALCLLLRGAFDERLVQAWMPRISFKAGIRCPACGADHTHPLDVHTVLRDELTTCSRSGELVEELPAWLAEWKSHLQRAQPASPLSGPRHVHDETTQAQIQDVSEIGGATATAEMLAESPLHIDYLYASPLDAAPLDVRAELDALAGMSGIGRVTVRTATTETLSEVWSIDSPTPGLRVLCIAAHCAVEPVAAGKPPIPSLLLEDEVGRAHMIRIDDLDELLSLTGPEVAAGGLGSPVATPFDVVVLDACHSEPMARRFVSAGSALCAVACSGEVFDAAAREFLRVFLRNLAAASCARSACTALCAETKAAWATSAASAAFVAAQRAVRLSPQPGLRSEAERFKFILPPSSGEASGAVASTETCPPPPPWRSPPGAPAVKFLADALDLPQAVEDFVGRGSLMSAVAQALLGNRRVLWLYGRAGIGKSAIAAEFCRFYGLPGDRLFSPPASGPSQRLSASSIEASEAEAVAGPLGSGSSSSSRKPRQSESSHGHESNNNNNNNNNNNSDSDGYGGSCGSSARPGSVNLLRLGGLTTEEVLQRLGQLFGVGIAGIRRAEGAMLGRRWLLLLDGVDDSLAAAAGGESGDARAAAAVWSLLGEALSVTHHLRIVLTSRNPRYDAPLSCKVVAYEVPPLSDQDSALLLARRSHRPLFPRDFDASIAEAMPGAAASAADPLALTGRRREFLQRLARHPLIQEVGGAPADILAAATEVTPQLPTLLAHPLLKAKQLVPASSDAAS</sequence>
<dbReference type="PANTHER" id="PTHR47447:SF17">
    <property type="entry name" value="OS12G0638900 PROTEIN"/>
    <property type="match status" value="1"/>
</dbReference>
<keyword evidence="5" id="KW-1185">Reference proteome</keyword>
<feature type="repeat" description="PPR" evidence="2">
    <location>
        <begin position="312"/>
        <end position="346"/>
    </location>
</feature>
<dbReference type="EMBL" id="CAJNNV010032122">
    <property type="protein sequence ID" value="CAE8639015.1"/>
    <property type="molecule type" value="Genomic_DNA"/>
</dbReference>
<feature type="repeat" description="PPR" evidence="2">
    <location>
        <begin position="420"/>
        <end position="454"/>
    </location>
</feature>
<feature type="region of interest" description="Disordered" evidence="3">
    <location>
        <begin position="975"/>
        <end position="1025"/>
    </location>
</feature>
<dbReference type="InterPro" id="IPR027417">
    <property type="entry name" value="P-loop_NTPase"/>
</dbReference>
<evidence type="ECO:0000256" key="2">
    <source>
        <dbReference type="PROSITE-ProRule" id="PRU00708"/>
    </source>
</evidence>
<dbReference type="CDD" id="cd02869">
    <property type="entry name" value="PseudoU_synth_RluA_like"/>
    <property type="match status" value="1"/>
</dbReference>
<reference evidence="4" key="1">
    <citation type="submission" date="2021-02" db="EMBL/GenBank/DDBJ databases">
        <authorList>
            <person name="Dougan E. K."/>
            <person name="Rhodes N."/>
            <person name="Thang M."/>
            <person name="Chan C."/>
        </authorList>
    </citation>
    <scope>NUCLEOTIDE SEQUENCE</scope>
</reference>
<dbReference type="PROSITE" id="PS51375">
    <property type="entry name" value="PPR"/>
    <property type="match status" value="3"/>
</dbReference>
<dbReference type="Gene3D" id="1.25.40.10">
    <property type="entry name" value="Tetratricopeptide repeat domain"/>
    <property type="match status" value="2"/>
</dbReference>
<accession>A0A813HLU6</accession>
<dbReference type="SUPFAM" id="SSF55120">
    <property type="entry name" value="Pseudouridine synthase"/>
    <property type="match status" value="1"/>
</dbReference>
<protein>
    <submittedName>
        <fullName evidence="4">Uncharacterized protein</fullName>
    </submittedName>
</protein>
<dbReference type="OrthoDB" id="2928561at2759"/>
<feature type="compositionally biased region" description="Low complexity" evidence="3">
    <location>
        <begin position="1003"/>
        <end position="1018"/>
    </location>
</feature>
<proteinExistence type="predicted"/>
<dbReference type="GO" id="GO:0001522">
    <property type="term" value="P:pseudouridine synthesis"/>
    <property type="evidence" value="ECO:0007669"/>
    <property type="project" value="InterPro"/>
</dbReference>
<evidence type="ECO:0000313" key="5">
    <source>
        <dbReference type="Proteomes" id="UP000654075"/>
    </source>
</evidence>
<organism evidence="4 5">
    <name type="scientific">Polarella glacialis</name>
    <name type="common">Dinoflagellate</name>
    <dbReference type="NCBI Taxonomy" id="89957"/>
    <lineage>
        <taxon>Eukaryota</taxon>
        <taxon>Sar</taxon>
        <taxon>Alveolata</taxon>
        <taxon>Dinophyceae</taxon>
        <taxon>Suessiales</taxon>
        <taxon>Suessiaceae</taxon>
        <taxon>Polarella</taxon>
    </lineage>
</organism>
<dbReference type="Pfam" id="PF01535">
    <property type="entry name" value="PPR"/>
    <property type="match status" value="2"/>
</dbReference>
<dbReference type="InterPro" id="IPR002885">
    <property type="entry name" value="PPR_rpt"/>
</dbReference>
<dbReference type="InterPro" id="IPR020103">
    <property type="entry name" value="PsdUridine_synth_cat_dom_sf"/>
</dbReference>
<gene>
    <name evidence="4" type="ORF">PGLA1383_LOCUS54085</name>
</gene>
<keyword evidence="1" id="KW-0677">Repeat</keyword>
<evidence type="ECO:0000256" key="1">
    <source>
        <dbReference type="ARBA" id="ARBA00022737"/>
    </source>
</evidence>
<evidence type="ECO:0000256" key="3">
    <source>
        <dbReference type="SAM" id="MobiDB-lite"/>
    </source>
</evidence>
<dbReference type="GO" id="GO:0003723">
    <property type="term" value="F:RNA binding"/>
    <property type="evidence" value="ECO:0007669"/>
    <property type="project" value="InterPro"/>
</dbReference>
<dbReference type="Pfam" id="PF13812">
    <property type="entry name" value="PPR_3"/>
    <property type="match status" value="1"/>
</dbReference>
<dbReference type="SUPFAM" id="SSF52540">
    <property type="entry name" value="P-loop containing nucleoside triphosphate hydrolases"/>
    <property type="match status" value="1"/>
</dbReference>
<feature type="repeat" description="PPR" evidence="2">
    <location>
        <begin position="455"/>
        <end position="489"/>
    </location>
</feature>
<dbReference type="PANTHER" id="PTHR47447">
    <property type="entry name" value="OS03G0856100 PROTEIN"/>
    <property type="match status" value="1"/>
</dbReference>
<dbReference type="AlphaFoldDB" id="A0A813HLU6"/>
<dbReference type="Gene3D" id="3.30.2350.10">
    <property type="entry name" value="Pseudouridine synthase"/>
    <property type="match status" value="1"/>
</dbReference>
<comment type="caution">
    <text evidence="4">The sequence shown here is derived from an EMBL/GenBank/DDBJ whole genome shotgun (WGS) entry which is preliminary data.</text>
</comment>
<dbReference type="InterPro" id="IPR011990">
    <property type="entry name" value="TPR-like_helical_dom_sf"/>
</dbReference>